<evidence type="ECO:0000256" key="2">
    <source>
        <dbReference type="ARBA" id="ARBA00022516"/>
    </source>
</evidence>
<gene>
    <name evidence="8" type="ORF">GBAR_LOCUS14219</name>
</gene>
<evidence type="ECO:0000256" key="1">
    <source>
        <dbReference type="ARBA" id="ARBA00012687"/>
    </source>
</evidence>
<keyword evidence="5" id="KW-0808">Transferase</keyword>
<sequence length="302" mass="33450">MIIAGEPSGDLQASRVAAELKEIAPDLALFGMGGDLMAEAGVELIYHIRDSAVMGIGEVFTAIPAFLKKREHLKHLIRTKRPDAVVLVDFGDFNMPLARFAHGLGIPVIYYIPPKAWAWRPNRAKKIAKTTTAVASIFPFAADFYREAGANVEFVGHPLLDFARTDLSGAEARRVLGLGADRPVLGLMPGSRRREVERLLPVMLEVTDQIHQAVPDCQFVLPLAPGIDSGRCQRCRWSGREIVPELLQNQVTTKRITPIALELLQNPEKREAQQETLRWVYEQLGEPGAAKRTAQLILSHIQ</sequence>
<comment type="caution">
    <text evidence="8">The sequence shown here is derived from an EMBL/GenBank/DDBJ whole genome shotgun (WGS) entry which is preliminary data.</text>
</comment>
<organism evidence="8 9">
    <name type="scientific">Geodia barretti</name>
    <name type="common">Barrett's horny sponge</name>
    <dbReference type="NCBI Taxonomy" id="519541"/>
    <lineage>
        <taxon>Eukaryota</taxon>
        <taxon>Metazoa</taxon>
        <taxon>Porifera</taxon>
        <taxon>Demospongiae</taxon>
        <taxon>Heteroscleromorpha</taxon>
        <taxon>Tetractinellida</taxon>
        <taxon>Astrophorina</taxon>
        <taxon>Geodiidae</taxon>
        <taxon>Geodia</taxon>
    </lineage>
</organism>
<accession>A0AA35S795</accession>
<protein>
    <recommendedName>
        <fullName evidence="1">lipid-A-disaccharide synthase</fullName>
        <ecNumber evidence="1">2.4.1.182</ecNumber>
    </recommendedName>
</protein>
<dbReference type="EMBL" id="CASHTH010002081">
    <property type="protein sequence ID" value="CAI8024494.1"/>
    <property type="molecule type" value="Genomic_DNA"/>
</dbReference>
<dbReference type="GO" id="GO:0009245">
    <property type="term" value="P:lipid A biosynthetic process"/>
    <property type="evidence" value="ECO:0007669"/>
    <property type="project" value="InterPro"/>
</dbReference>
<comment type="catalytic activity">
    <reaction evidence="7">
        <text>a lipid X + a UDP-2-N,3-O-bis[(3R)-3-hydroxyacyl]-alpha-D-glucosamine = a lipid A disaccharide + UDP + H(+)</text>
        <dbReference type="Rhea" id="RHEA:67828"/>
        <dbReference type="ChEBI" id="CHEBI:15378"/>
        <dbReference type="ChEBI" id="CHEBI:58223"/>
        <dbReference type="ChEBI" id="CHEBI:137748"/>
        <dbReference type="ChEBI" id="CHEBI:176338"/>
        <dbReference type="ChEBI" id="CHEBI:176343"/>
        <dbReference type="EC" id="2.4.1.182"/>
    </reaction>
</comment>
<proteinExistence type="predicted"/>
<dbReference type="AlphaFoldDB" id="A0AA35S795"/>
<dbReference type="EC" id="2.4.1.182" evidence="1"/>
<dbReference type="PANTHER" id="PTHR30372">
    <property type="entry name" value="LIPID-A-DISACCHARIDE SYNTHASE"/>
    <property type="match status" value="1"/>
</dbReference>
<evidence type="ECO:0000256" key="5">
    <source>
        <dbReference type="ARBA" id="ARBA00022679"/>
    </source>
</evidence>
<evidence type="ECO:0000313" key="9">
    <source>
        <dbReference type="Proteomes" id="UP001174909"/>
    </source>
</evidence>
<dbReference type="PANTHER" id="PTHR30372:SF4">
    <property type="entry name" value="LIPID-A-DISACCHARIDE SYNTHASE, MITOCHONDRIAL-RELATED"/>
    <property type="match status" value="1"/>
</dbReference>
<keyword evidence="4" id="KW-0328">Glycosyltransferase</keyword>
<dbReference type="InterPro" id="IPR003835">
    <property type="entry name" value="Glyco_trans_19"/>
</dbReference>
<name>A0AA35S795_GEOBA</name>
<dbReference type="Pfam" id="PF02684">
    <property type="entry name" value="LpxB"/>
    <property type="match status" value="1"/>
</dbReference>
<dbReference type="GO" id="GO:0005543">
    <property type="term" value="F:phospholipid binding"/>
    <property type="evidence" value="ECO:0007669"/>
    <property type="project" value="TreeGrafter"/>
</dbReference>
<evidence type="ECO:0000313" key="8">
    <source>
        <dbReference type="EMBL" id="CAI8024494.1"/>
    </source>
</evidence>
<evidence type="ECO:0000256" key="7">
    <source>
        <dbReference type="ARBA" id="ARBA00048975"/>
    </source>
</evidence>
<dbReference type="GO" id="GO:0016020">
    <property type="term" value="C:membrane"/>
    <property type="evidence" value="ECO:0007669"/>
    <property type="project" value="GOC"/>
</dbReference>
<dbReference type="Proteomes" id="UP001174909">
    <property type="component" value="Unassembled WGS sequence"/>
</dbReference>
<dbReference type="SUPFAM" id="SSF53756">
    <property type="entry name" value="UDP-Glycosyltransferase/glycogen phosphorylase"/>
    <property type="match status" value="1"/>
</dbReference>
<evidence type="ECO:0000256" key="6">
    <source>
        <dbReference type="ARBA" id="ARBA00023098"/>
    </source>
</evidence>
<keyword evidence="6" id="KW-0443">Lipid metabolism</keyword>
<keyword evidence="2" id="KW-0444">Lipid biosynthesis</keyword>
<dbReference type="GO" id="GO:0008915">
    <property type="term" value="F:lipid-A-disaccharide synthase activity"/>
    <property type="evidence" value="ECO:0007669"/>
    <property type="project" value="InterPro"/>
</dbReference>
<reference evidence="8" key="1">
    <citation type="submission" date="2023-03" db="EMBL/GenBank/DDBJ databases">
        <authorList>
            <person name="Steffen K."/>
            <person name="Cardenas P."/>
        </authorList>
    </citation>
    <scope>NUCLEOTIDE SEQUENCE</scope>
</reference>
<keyword evidence="3" id="KW-0441">Lipid A biosynthesis</keyword>
<keyword evidence="9" id="KW-1185">Reference proteome</keyword>
<evidence type="ECO:0000256" key="3">
    <source>
        <dbReference type="ARBA" id="ARBA00022556"/>
    </source>
</evidence>
<evidence type="ECO:0000256" key="4">
    <source>
        <dbReference type="ARBA" id="ARBA00022676"/>
    </source>
</evidence>